<feature type="region of interest" description="Disordered" evidence="1">
    <location>
        <begin position="230"/>
        <end position="289"/>
    </location>
</feature>
<dbReference type="EMBL" id="AP018448">
    <property type="protein sequence ID" value="BBC36088.1"/>
    <property type="molecule type" value="Genomic_DNA"/>
</dbReference>
<evidence type="ECO:0000313" key="4">
    <source>
        <dbReference type="Proteomes" id="UP001321542"/>
    </source>
</evidence>
<gene>
    <name evidence="3" type="ORF">SGFS_073820</name>
</gene>
<protein>
    <submittedName>
        <fullName evidence="3">Uncharacterized protein</fullName>
    </submittedName>
</protein>
<feature type="compositionally biased region" description="Gly residues" evidence="1">
    <location>
        <begin position="251"/>
        <end position="283"/>
    </location>
</feature>
<accession>A0ABN5VU93</accession>
<name>A0ABN5VU93_9ACTN</name>
<keyword evidence="2" id="KW-0812">Transmembrane</keyword>
<reference evidence="3 4" key="2">
    <citation type="journal article" date="2023" name="ChemBioChem">
        <title>Acyltransferase Domain Exchange between Two Independent Type I Polyketide Synthases in the Same Producer Strain of Macrolide Antibiotics.</title>
        <authorList>
            <person name="Kudo F."/>
            <person name="Kishikawa K."/>
            <person name="Tsuboi K."/>
            <person name="Kido T."/>
            <person name="Usui T."/>
            <person name="Hashimoto J."/>
            <person name="Shin-Ya K."/>
            <person name="Miyanaga A."/>
            <person name="Eguchi T."/>
        </authorList>
    </citation>
    <scope>NUCLEOTIDE SEQUENCE [LARGE SCALE GENOMIC DNA]</scope>
    <source>
        <strain evidence="3 4">A-8890</strain>
    </source>
</reference>
<dbReference type="Proteomes" id="UP001321542">
    <property type="component" value="Chromosome"/>
</dbReference>
<dbReference type="RefSeq" id="WP_286256357.1">
    <property type="nucleotide sequence ID" value="NZ_AP018448.1"/>
</dbReference>
<evidence type="ECO:0000256" key="1">
    <source>
        <dbReference type="SAM" id="MobiDB-lite"/>
    </source>
</evidence>
<feature type="compositionally biased region" description="Low complexity" evidence="1">
    <location>
        <begin position="149"/>
        <end position="176"/>
    </location>
</feature>
<sequence>MGERQGGTSADGAFISDGAFASDDTFDSVGPGASGPGVSVSTVDALLVAAVRGRAEADSEGEARAVAAFLAAREQGARTARTRRRDDWRPAARRRTRHTVRTTLAVLLAGLTVGGVAYAAVGTATRDDAGHEGGDGARPRPSNSAQAEPGASNAPAPTASASASAPGRARSAAGDPSPAQDIEAHCRAYEQVEGRGDAMDSTAWKRLADAAGGTDKVAAYCADRLDEAVDGGQGRTEKKPGNGTTDTGTDTGPGTGEGTTGGGAKDGGAKGGSANGSVNGSGGKARRTK</sequence>
<feature type="region of interest" description="Disordered" evidence="1">
    <location>
        <begin position="75"/>
        <end position="95"/>
    </location>
</feature>
<feature type="compositionally biased region" description="Basic and acidic residues" evidence="1">
    <location>
        <begin position="127"/>
        <end position="138"/>
    </location>
</feature>
<feature type="region of interest" description="Disordered" evidence="1">
    <location>
        <begin position="127"/>
        <end position="179"/>
    </location>
</feature>
<keyword evidence="2" id="KW-1133">Transmembrane helix</keyword>
<evidence type="ECO:0000313" key="3">
    <source>
        <dbReference type="EMBL" id="BBC36088.1"/>
    </source>
</evidence>
<keyword evidence="2" id="KW-0472">Membrane</keyword>
<feature type="transmembrane region" description="Helical" evidence="2">
    <location>
        <begin position="103"/>
        <end position="121"/>
    </location>
</feature>
<keyword evidence="4" id="KW-1185">Reference proteome</keyword>
<proteinExistence type="predicted"/>
<evidence type="ECO:0000256" key="2">
    <source>
        <dbReference type="SAM" id="Phobius"/>
    </source>
</evidence>
<reference evidence="3 4" key="1">
    <citation type="journal article" date="2010" name="ChemBioChem">
        <title>Cloning and characterization of the biosynthetic gene cluster of 16-membered macrolide antibiotic FD-891: involvement of a dual functional cytochrome P450 monooxygenase catalyzing epoxidation and hydroxylation.</title>
        <authorList>
            <person name="Kudo F."/>
            <person name="Motegi A."/>
            <person name="Mizoue K."/>
            <person name="Eguchi T."/>
        </authorList>
    </citation>
    <scope>NUCLEOTIDE SEQUENCE [LARGE SCALE GENOMIC DNA]</scope>
    <source>
        <strain evidence="3 4">A-8890</strain>
    </source>
</reference>
<organism evidence="3 4">
    <name type="scientific">Streptomyces graminofaciens</name>
    <dbReference type="NCBI Taxonomy" id="68212"/>
    <lineage>
        <taxon>Bacteria</taxon>
        <taxon>Bacillati</taxon>
        <taxon>Actinomycetota</taxon>
        <taxon>Actinomycetes</taxon>
        <taxon>Kitasatosporales</taxon>
        <taxon>Streptomycetaceae</taxon>
        <taxon>Streptomyces</taxon>
    </lineage>
</organism>
<feature type="compositionally biased region" description="Low complexity" evidence="1">
    <location>
        <begin position="241"/>
        <end position="250"/>
    </location>
</feature>